<feature type="domain" description="Novel STAND NTPase 5" evidence="1">
    <location>
        <begin position="325"/>
        <end position="458"/>
    </location>
</feature>
<dbReference type="AlphaFoldDB" id="A0A168JPB2"/>
<accession>A0A168JPB2</accession>
<sequence>MNNLDLIEKLKNSPCYLFLGQNYLKYGNNVDPFLNSINKHFELDCTTAELNYNLLLNIADKNEITSSLGWMQNRSNKISKPEWLNKIANIPWNGVFTSAVDTIIGRSFQNNWREVQSVFSPDSYPKDFRSKSKMHISYLFGSISQETLEERPPLNRLELLTARHKAIKLLGRVNKEFLTPFGLFIIDGYDPDNDWLKLDDLYPVLESLDKGQAYMFGVKDELHSNPLILHLIENQKLIISPLTLLESLINVDLDFNIDDFSFEEHSINKRITINNKVSIMPKELYNDISKTALVLDDRILLPKYEFETDIETQKHFRNFLFDSSTSPVWEAYKHKFNVPRSYEKEISNEIDKILYDKEHYYSHPIILHGQTGTGKTVSLGAVAYKYKLNKKYPILFITRNTQNISFNIIDDFCKWAEDSGADKTIIFWDDTIYDKAIDEYLELNNYLISKGRKVIIIGSAYKLKEDIIKKHVAIYIEAPVVLNDREKKDFHDKFNSYSGRKETLELLWEDNYDNNFLVALYRLLPGSKYSIRKGVISEVETYETTLGKVLKITTDKSLNAMEQAFLDSGIDISTLRLDEEENNFNFQNISEIVSVIGQFGQGIPIELLLRTLEGEFNLEIAEIITKLDYFHTLPTSNGGLKVYPRHKLEAQIIAQSKLKIQNQIDLIIRILTNIKMGDFRNQDELVFMVELLKAIGPNNEEQVYKYRSYYKRISETLEFLRTEYEIYNQRTIIQETTYLREFVKFDNNIDSDEKISLLQKAERILKEEISKTDYMKAKNRFLGTLLIELSSNLGAQLKFKILEKKEKKEILNNFNQLQEYLKKAQIYSSDSYYPLDIWAWTTEAMLDYNLSGEEKSDIYAKFFAAFDKAEAENPEILQREDYNERLVSMGDLSGYLDISEEAFNKLIEMGSSSGIYLRAKKIISSVDLQKPLKNTDEEVCKEAIEYLESYKENILQDEKCLFLLLKLIWAYNNKKPLFYNEKQTLHFSRDNWDYLKFILEKIITLNNGNTTPQVKYLRAITLFHLGEINECLSTFTEIRDNYYIGARRIIISYIASNSLGKPLIYSGQLDSLDSNKAMFYIPELRKQIPYFNRNFIAKDPEIKTTYTQLTLGFNFLGIQVASHVGGGVSQHE</sequence>
<dbReference type="Pfam" id="PF25199">
    <property type="entry name" value="nSTAND_NTPase5"/>
    <property type="match status" value="1"/>
</dbReference>
<reference evidence="2 3" key="1">
    <citation type="submission" date="2016-03" db="EMBL/GenBank/DDBJ databases">
        <title>Draft genome sequence of Paenibacillus glacialis DSM 22343.</title>
        <authorList>
            <person name="Shin S.-K."/>
            <person name="Yi H."/>
        </authorList>
    </citation>
    <scope>NUCLEOTIDE SEQUENCE [LARGE SCALE GENOMIC DNA]</scope>
    <source>
        <strain evidence="2 3">DSM 22343</strain>
    </source>
</reference>
<keyword evidence="3" id="KW-1185">Reference proteome</keyword>
<dbReference type="InterPro" id="IPR027417">
    <property type="entry name" value="P-loop_NTPase"/>
</dbReference>
<evidence type="ECO:0000313" key="3">
    <source>
        <dbReference type="Proteomes" id="UP000076967"/>
    </source>
</evidence>
<organism evidence="2 3">
    <name type="scientific">Paenibacillus glacialis</name>
    <dbReference type="NCBI Taxonomy" id="494026"/>
    <lineage>
        <taxon>Bacteria</taxon>
        <taxon>Bacillati</taxon>
        <taxon>Bacillota</taxon>
        <taxon>Bacilli</taxon>
        <taxon>Bacillales</taxon>
        <taxon>Paenibacillaceae</taxon>
        <taxon>Paenibacillus</taxon>
    </lineage>
</organism>
<comment type="caution">
    <text evidence="2">The sequence shown here is derived from an EMBL/GenBank/DDBJ whole genome shotgun (WGS) entry which is preliminary data.</text>
</comment>
<dbReference type="Gene3D" id="3.40.50.300">
    <property type="entry name" value="P-loop containing nucleotide triphosphate hydrolases"/>
    <property type="match status" value="1"/>
</dbReference>
<evidence type="ECO:0000313" key="2">
    <source>
        <dbReference type="EMBL" id="OAB40901.1"/>
    </source>
</evidence>
<gene>
    <name evidence="2" type="ORF">PGLA_17510</name>
</gene>
<protein>
    <recommendedName>
        <fullName evidence="1">Novel STAND NTPase 5 domain-containing protein</fullName>
    </recommendedName>
</protein>
<name>A0A168JPB2_9BACL</name>
<proteinExistence type="predicted"/>
<evidence type="ECO:0000259" key="1">
    <source>
        <dbReference type="Pfam" id="PF25199"/>
    </source>
</evidence>
<dbReference type="SUPFAM" id="SSF52540">
    <property type="entry name" value="P-loop containing nucleoside triphosphate hydrolases"/>
    <property type="match status" value="1"/>
</dbReference>
<dbReference type="EMBL" id="LVJH01000031">
    <property type="protein sequence ID" value="OAB40901.1"/>
    <property type="molecule type" value="Genomic_DNA"/>
</dbReference>
<dbReference type="OrthoDB" id="9808735at2"/>
<dbReference type="Proteomes" id="UP000076967">
    <property type="component" value="Unassembled WGS sequence"/>
</dbReference>
<dbReference type="RefSeq" id="WP_068535325.1">
    <property type="nucleotide sequence ID" value="NZ_LVJH01000031.1"/>
</dbReference>
<dbReference type="InterPro" id="IPR057574">
    <property type="entry name" value="nSTAND_NTPase5_dom"/>
</dbReference>